<feature type="non-terminal residue" evidence="1">
    <location>
        <position position="765"/>
    </location>
</feature>
<reference evidence="2" key="1">
    <citation type="journal article" date="2016" name="Nat. Biotechnol.">
        <title>Sequencing wild and cultivated cassava and related species reveals extensive interspecific hybridization and genetic diversity.</title>
        <authorList>
            <person name="Bredeson J.V."/>
            <person name="Lyons J.B."/>
            <person name="Prochnik S.E."/>
            <person name="Wu G.A."/>
            <person name="Ha C.M."/>
            <person name="Edsinger-Gonzales E."/>
            <person name="Grimwood J."/>
            <person name="Schmutz J."/>
            <person name="Rabbi I.Y."/>
            <person name="Egesi C."/>
            <person name="Nauluvula P."/>
            <person name="Lebot V."/>
            <person name="Ndunguru J."/>
            <person name="Mkamilo G."/>
            <person name="Bart R.S."/>
            <person name="Setter T.L."/>
            <person name="Gleadow R.M."/>
            <person name="Kulakow P."/>
            <person name="Ferguson M.E."/>
            <person name="Rounsley S."/>
            <person name="Rokhsar D.S."/>
        </authorList>
    </citation>
    <scope>NUCLEOTIDE SEQUENCE [LARGE SCALE GENOMIC DNA]</scope>
    <source>
        <strain evidence="2">cv. AM560-2</strain>
    </source>
</reference>
<accession>A0ACB7IDB4</accession>
<dbReference type="Proteomes" id="UP000091857">
    <property type="component" value="Chromosome 1"/>
</dbReference>
<organism evidence="1 2">
    <name type="scientific">Manihot esculenta</name>
    <name type="common">Cassava</name>
    <name type="synonym">Jatropha manihot</name>
    <dbReference type="NCBI Taxonomy" id="3983"/>
    <lineage>
        <taxon>Eukaryota</taxon>
        <taxon>Viridiplantae</taxon>
        <taxon>Streptophyta</taxon>
        <taxon>Embryophyta</taxon>
        <taxon>Tracheophyta</taxon>
        <taxon>Spermatophyta</taxon>
        <taxon>Magnoliopsida</taxon>
        <taxon>eudicotyledons</taxon>
        <taxon>Gunneridae</taxon>
        <taxon>Pentapetalae</taxon>
        <taxon>rosids</taxon>
        <taxon>fabids</taxon>
        <taxon>Malpighiales</taxon>
        <taxon>Euphorbiaceae</taxon>
        <taxon>Crotonoideae</taxon>
        <taxon>Manihoteae</taxon>
        <taxon>Manihot</taxon>
    </lineage>
</organism>
<name>A0ACB7IDB4_MANES</name>
<comment type="caution">
    <text evidence="1">The sequence shown here is derived from an EMBL/GenBank/DDBJ whole genome shotgun (WGS) entry which is preliminary data.</text>
</comment>
<evidence type="ECO:0000313" key="1">
    <source>
        <dbReference type="EMBL" id="KAG8661878.1"/>
    </source>
</evidence>
<gene>
    <name evidence="1" type="ORF">MANES_01G046000v8</name>
</gene>
<evidence type="ECO:0000313" key="2">
    <source>
        <dbReference type="Proteomes" id="UP000091857"/>
    </source>
</evidence>
<proteinExistence type="predicted"/>
<keyword evidence="2" id="KW-1185">Reference proteome</keyword>
<protein>
    <submittedName>
        <fullName evidence="1">Uncharacterized protein</fullName>
    </submittedName>
</protein>
<dbReference type="EMBL" id="CM004387">
    <property type="protein sequence ID" value="KAG8661878.1"/>
    <property type="molecule type" value="Genomic_DNA"/>
</dbReference>
<sequence>MESTVSHVNNDEDITKENKREIDNKVSRILKLIKSSGQDKKEKSSEESRKRSELIGLVQDFHKQYQSLYAQYDDVRGEAGKRTRGRKEKEKQNEKQNSSTAPSSDSEEYYSSDDIENGDFRHRHSRASSDVELETAKYDATGLRPILTPPGLAKESFNLRYMGPLGKSPRTRKRELSNLVKALELHGNQATAKVKDLEEQQNGLRIELESLRSLKTGLEKKLEEKEMEAKQFGETNVQLHSRVSELELISEDKGNEISAMTVRMEENESKLTSRIKVLMTEVDNLKLEMETLSAEKAELEERSKNGESDRAKILQQESKILQQESESLHREKTELQLQLDIKTKEITENLNLIETLKEEIARKDVSEQGLLKEKEGLALQIEDLKLEVYSLHEQNNELEARISEMEENLTNKEQELSTVQKKCEDKENEASTQIMSLKAKLDSLLSEKRHLEAQNERIKQDCEHSQMQVENEILNLTNKIQEQQKTLTEKVNIIKKLTGEQRLTKHVSPHSQKLLSESHKLRSMDSAKISNQVLERKIDEMAEKFNMKMENHIRLLFQRIRVAEQIHVETKDAYKKMLEKLEQENKELNEKKAAYEGDLMKMREMLFEPENNLLAGLDSMLKKIDEENGNFLNRISRMSKELQHAKDWITGKNHEIKKLKHNVETLTSQLDEKEEQEFLLKEKLAKEISSKRLEEDRLKVADKLERRVEDLEQKLQERDEILSTLGEEKIEAIRQLCVLIDYHRHRYDHLKEAVSKMPIKFKKPA</sequence>